<dbReference type="PANTHER" id="PTHR47947:SF26">
    <property type="entry name" value="CYTOCHROME P450"/>
    <property type="match status" value="1"/>
</dbReference>
<dbReference type="GO" id="GO:0004497">
    <property type="term" value="F:monooxygenase activity"/>
    <property type="evidence" value="ECO:0007669"/>
    <property type="project" value="UniProtKB-KW"/>
</dbReference>
<evidence type="ECO:0000256" key="8">
    <source>
        <dbReference type="ARBA" id="ARBA00023002"/>
    </source>
</evidence>
<sequence>MDISVSLPTIAAATLLGFFVFLYFLWPISRSIQSNSIKKTTPEAGGAWPVIGHLHLLGGPKPPHLVLCDMADKYGPIFTIKMGVHRALVVSNWELVKECLNTNDKAFANRPKTLFTELLTYDGAMFGLAPYGPYWRQLRKIATLELLSNRRLKMFKTIRESEVRTSVKELYSLWERNQNSSNKQVVVEMKRWFGDITLNVILRIIVGKSVRYTTTDEGEWKAGRWKQAVRDLVEIAGRFVVADGLPFLRFLDIGGHEMAMKNIAKELDFIVDEWLQEHKQKKVSGAMKGEEDFMDLMLNILDDAEVASGQDSDTVNKATCLSLIMAASDTTSVTLTWALSLLLNHPDALNKAQIELDTHVGRNRQVGESDSKNLEYLQAIIKETLRLYPAVPLSVPHESMEDCTVGDYYIPAGRTLFVNVHKIHRDPRVWSNPDEFQPERFLAAHRDLDLRGQNFEFIPFGSGRRMCPGISFALQVLQLILANFLQGFHFAIPLGEQVDMTESIGLVNLKKTPLEVLLNPRLPSHLYA</sequence>
<accession>A0A2P2K4C5</accession>
<proteinExistence type="inferred from homology"/>
<evidence type="ECO:0000256" key="14">
    <source>
        <dbReference type="SAM" id="Phobius"/>
    </source>
</evidence>
<dbReference type="PRINTS" id="PR00385">
    <property type="entry name" value="P450"/>
</dbReference>
<evidence type="ECO:0000256" key="10">
    <source>
        <dbReference type="ARBA" id="ARBA00023033"/>
    </source>
</evidence>
<organism evidence="15">
    <name type="scientific">Rhizophora mucronata</name>
    <name type="common">Asiatic mangrove</name>
    <dbReference type="NCBI Taxonomy" id="61149"/>
    <lineage>
        <taxon>Eukaryota</taxon>
        <taxon>Viridiplantae</taxon>
        <taxon>Streptophyta</taxon>
        <taxon>Embryophyta</taxon>
        <taxon>Tracheophyta</taxon>
        <taxon>Spermatophyta</taxon>
        <taxon>Magnoliopsida</taxon>
        <taxon>eudicotyledons</taxon>
        <taxon>Gunneridae</taxon>
        <taxon>Pentapetalae</taxon>
        <taxon>rosids</taxon>
        <taxon>fabids</taxon>
        <taxon>Malpighiales</taxon>
        <taxon>Rhizophoraceae</taxon>
        <taxon>Rhizophora</taxon>
    </lineage>
</organism>
<evidence type="ECO:0000256" key="3">
    <source>
        <dbReference type="ARBA" id="ARBA00010617"/>
    </source>
</evidence>
<dbReference type="GO" id="GO:0005506">
    <property type="term" value="F:iron ion binding"/>
    <property type="evidence" value="ECO:0007669"/>
    <property type="project" value="InterPro"/>
</dbReference>
<evidence type="ECO:0000256" key="6">
    <source>
        <dbReference type="ARBA" id="ARBA00022723"/>
    </source>
</evidence>
<dbReference type="CDD" id="cd20654">
    <property type="entry name" value="CYP82"/>
    <property type="match status" value="1"/>
</dbReference>
<evidence type="ECO:0000256" key="1">
    <source>
        <dbReference type="ARBA" id="ARBA00001971"/>
    </source>
</evidence>
<dbReference type="GO" id="GO:0016020">
    <property type="term" value="C:membrane"/>
    <property type="evidence" value="ECO:0007669"/>
    <property type="project" value="UniProtKB-SubCell"/>
</dbReference>
<feature type="binding site" description="axial binding residue" evidence="12">
    <location>
        <position position="467"/>
    </location>
    <ligand>
        <name>heme</name>
        <dbReference type="ChEBI" id="CHEBI:30413"/>
    </ligand>
    <ligandPart>
        <name>Fe</name>
        <dbReference type="ChEBI" id="CHEBI:18248"/>
    </ligandPart>
</feature>
<keyword evidence="5 14" id="KW-0812">Transmembrane</keyword>
<dbReference type="EMBL" id="GGEC01020097">
    <property type="protein sequence ID" value="MBX00581.1"/>
    <property type="molecule type" value="Transcribed_RNA"/>
</dbReference>
<dbReference type="InterPro" id="IPR017972">
    <property type="entry name" value="Cyt_P450_CS"/>
</dbReference>
<keyword evidence="11 14" id="KW-0472">Membrane</keyword>
<keyword evidence="8 13" id="KW-0560">Oxidoreductase</keyword>
<dbReference type="InterPro" id="IPR002401">
    <property type="entry name" value="Cyt_P450_E_grp-I"/>
</dbReference>
<evidence type="ECO:0000256" key="11">
    <source>
        <dbReference type="ARBA" id="ARBA00023136"/>
    </source>
</evidence>
<dbReference type="Gene3D" id="1.10.630.10">
    <property type="entry name" value="Cytochrome P450"/>
    <property type="match status" value="1"/>
</dbReference>
<protein>
    <submittedName>
        <fullName evidence="15">Cytochrome P450</fullName>
    </submittedName>
</protein>
<keyword evidence="9 12" id="KW-0408">Iron</keyword>
<evidence type="ECO:0000256" key="13">
    <source>
        <dbReference type="RuleBase" id="RU000461"/>
    </source>
</evidence>
<dbReference type="InterPro" id="IPR001128">
    <property type="entry name" value="Cyt_P450"/>
</dbReference>
<comment type="similarity">
    <text evidence="3 13">Belongs to the cytochrome P450 family.</text>
</comment>
<evidence type="ECO:0000256" key="2">
    <source>
        <dbReference type="ARBA" id="ARBA00004370"/>
    </source>
</evidence>
<dbReference type="AlphaFoldDB" id="A0A2P2K4C5"/>
<dbReference type="PANTHER" id="PTHR47947">
    <property type="entry name" value="CYTOCHROME P450 82C3-RELATED"/>
    <property type="match status" value="1"/>
</dbReference>
<dbReference type="InterPro" id="IPR036396">
    <property type="entry name" value="Cyt_P450_sf"/>
</dbReference>
<feature type="transmembrane region" description="Helical" evidence="14">
    <location>
        <begin position="7"/>
        <end position="26"/>
    </location>
</feature>
<evidence type="ECO:0000256" key="9">
    <source>
        <dbReference type="ARBA" id="ARBA00023004"/>
    </source>
</evidence>
<dbReference type="PROSITE" id="PS00086">
    <property type="entry name" value="CYTOCHROME_P450"/>
    <property type="match status" value="1"/>
</dbReference>
<dbReference type="PRINTS" id="PR00463">
    <property type="entry name" value="EP450I"/>
</dbReference>
<evidence type="ECO:0000256" key="7">
    <source>
        <dbReference type="ARBA" id="ARBA00022989"/>
    </source>
</evidence>
<evidence type="ECO:0000256" key="4">
    <source>
        <dbReference type="ARBA" id="ARBA00022617"/>
    </source>
</evidence>
<dbReference type="GO" id="GO:0016705">
    <property type="term" value="F:oxidoreductase activity, acting on paired donors, with incorporation or reduction of molecular oxygen"/>
    <property type="evidence" value="ECO:0007669"/>
    <property type="project" value="InterPro"/>
</dbReference>
<name>A0A2P2K4C5_RHIMU</name>
<keyword evidence="10 13" id="KW-0503">Monooxygenase</keyword>
<dbReference type="SUPFAM" id="SSF48264">
    <property type="entry name" value="Cytochrome P450"/>
    <property type="match status" value="1"/>
</dbReference>
<dbReference type="Pfam" id="PF00067">
    <property type="entry name" value="p450"/>
    <property type="match status" value="1"/>
</dbReference>
<dbReference type="GO" id="GO:0020037">
    <property type="term" value="F:heme binding"/>
    <property type="evidence" value="ECO:0007669"/>
    <property type="project" value="InterPro"/>
</dbReference>
<reference evidence="15" key="1">
    <citation type="submission" date="2018-02" db="EMBL/GenBank/DDBJ databases">
        <title>Rhizophora mucronata_Transcriptome.</title>
        <authorList>
            <person name="Meera S.P."/>
            <person name="Sreeshan A."/>
            <person name="Augustine A."/>
        </authorList>
    </citation>
    <scope>NUCLEOTIDE SEQUENCE</scope>
    <source>
        <tissue evidence="15">Leaf</tissue>
    </source>
</reference>
<keyword evidence="7 14" id="KW-1133">Transmembrane helix</keyword>
<dbReference type="FunFam" id="1.10.630.10:FF:000026">
    <property type="entry name" value="Cytochrome P450 82C4"/>
    <property type="match status" value="1"/>
</dbReference>
<comment type="cofactor">
    <cofactor evidence="1 12">
        <name>heme</name>
        <dbReference type="ChEBI" id="CHEBI:30413"/>
    </cofactor>
</comment>
<comment type="subcellular location">
    <subcellularLocation>
        <location evidence="2">Membrane</location>
    </subcellularLocation>
</comment>
<keyword evidence="4 12" id="KW-0349">Heme</keyword>
<evidence type="ECO:0000256" key="5">
    <source>
        <dbReference type="ARBA" id="ARBA00022692"/>
    </source>
</evidence>
<evidence type="ECO:0000313" key="15">
    <source>
        <dbReference type="EMBL" id="MBX00581.1"/>
    </source>
</evidence>
<dbReference type="InterPro" id="IPR050651">
    <property type="entry name" value="Plant_Cytochrome_P450_Monoox"/>
</dbReference>
<evidence type="ECO:0000256" key="12">
    <source>
        <dbReference type="PIRSR" id="PIRSR602401-1"/>
    </source>
</evidence>
<keyword evidence="6 12" id="KW-0479">Metal-binding</keyword>